<evidence type="ECO:0000313" key="4">
    <source>
        <dbReference type="EMBL" id="CAE8639531.1"/>
    </source>
</evidence>
<dbReference type="EMBL" id="CAJNNV010032289">
    <property type="protein sequence ID" value="CAE8639531.1"/>
    <property type="molecule type" value="Genomic_DNA"/>
</dbReference>
<dbReference type="Gene3D" id="4.10.60.10">
    <property type="entry name" value="Zinc finger, CCHC-type"/>
    <property type="match status" value="1"/>
</dbReference>
<accession>A0A813HQ39</accession>
<dbReference type="SMART" id="SM00343">
    <property type="entry name" value="ZnF_C2HC"/>
    <property type="match status" value="1"/>
</dbReference>
<gene>
    <name evidence="4" type="ORF">PGLA1383_LOCUS54560</name>
</gene>
<comment type="caution">
    <text evidence="4">The sequence shown here is derived from an EMBL/GenBank/DDBJ whole genome shotgun (WGS) entry which is preliminary data.</text>
</comment>
<keyword evidence="5" id="KW-1185">Reference proteome</keyword>
<dbReference type="GO" id="GO:0008270">
    <property type="term" value="F:zinc ion binding"/>
    <property type="evidence" value="ECO:0007669"/>
    <property type="project" value="UniProtKB-KW"/>
</dbReference>
<dbReference type="GO" id="GO:0003676">
    <property type="term" value="F:nucleic acid binding"/>
    <property type="evidence" value="ECO:0007669"/>
    <property type="project" value="InterPro"/>
</dbReference>
<reference evidence="4" key="1">
    <citation type="submission" date="2021-02" db="EMBL/GenBank/DDBJ databases">
        <authorList>
            <person name="Dougan E. K."/>
            <person name="Rhodes N."/>
            <person name="Thang M."/>
            <person name="Chan C."/>
        </authorList>
    </citation>
    <scope>NUCLEOTIDE SEQUENCE</scope>
</reference>
<dbReference type="InterPro" id="IPR001878">
    <property type="entry name" value="Znf_CCHC"/>
</dbReference>
<evidence type="ECO:0000256" key="1">
    <source>
        <dbReference type="PROSITE-ProRule" id="PRU00047"/>
    </source>
</evidence>
<feature type="compositionally biased region" description="Acidic residues" evidence="2">
    <location>
        <begin position="234"/>
        <end position="247"/>
    </location>
</feature>
<evidence type="ECO:0000256" key="2">
    <source>
        <dbReference type="SAM" id="MobiDB-lite"/>
    </source>
</evidence>
<feature type="domain" description="CCHC-type" evidence="3">
    <location>
        <begin position="100"/>
        <end position="114"/>
    </location>
</feature>
<dbReference type="SUPFAM" id="SSF57756">
    <property type="entry name" value="Retrovirus zinc finger-like domains"/>
    <property type="match status" value="1"/>
</dbReference>
<sequence length="273" mass="29994">MDEPEGDVNLLVQCLAGMNDEPDPIEEERKGDSGRVGKLVFSAGLSRLAVPAYMQEEEQSEFDCAEWLEHVLRIFQYEMITKGKRKEDKDKNRSATIRTCFACGERGHFGANCPLLMRCTGPQSLGLPHTSTPSRPRRRCLQHLADDNQAPQSATMGGLHKLSADLPDLEVIDLEATNAEVTDLEATNAEEPDDAAKCSTEPTNAEEPNDSADYKAGDEDAGEVASHRAADGDSFGEDPDEGFDEDPGEARSSNMRELADLMQREWSFAADKQ</sequence>
<keyword evidence="1" id="KW-0862">Zinc</keyword>
<dbReference type="Pfam" id="PF00098">
    <property type="entry name" value="zf-CCHC"/>
    <property type="match status" value="1"/>
</dbReference>
<dbReference type="InterPro" id="IPR036875">
    <property type="entry name" value="Znf_CCHC_sf"/>
</dbReference>
<evidence type="ECO:0000313" key="5">
    <source>
        <dbReference type="Proteomes" id="UP000654075"/>
    </source>
</evidence>
<evidence type="ECO:0000259" key="3">
    <source>
        <dbReference type="PROSITE" id="PS50158"/>
    </source>
</evidence>
<dbReference type="AlphaFoldDB" id="A0A813HQ39"/>
<protein>
    <recommendedName>
        <fullName evidence="3">CCHC-type domain-containing protein</fullName>
    </recommendedName>
</protein>
<dbReference type="PROSITE" id="PS50158">
    <property type="entry name" value="ZF_CCHC"/>
    <property type="match status" value="1"/>
</dbReference>
<proteinExistence type="predicted"/>
<organism evidence="4 5">
    <name type="scientific">Polarella glacialis</name>
    <name type="common">Dinoflagellate</name>
    <dbReference type="NCBI Taxonomy" id="89957"/>
    <lineage>
        <taxon>Eukaryota</taxon>
        <taxon>Sar</taxon>
        <taxon>Alveolata</taxon>
        <taxon>Dinophyceae</taxon>
        <taxon>Suessiales</taxon>
        <taxon>Suessiaceae</taxon>
        <taxon>Polarella</taxon>
    </lineage>
</organism>
<keyword evidence="1" id="KW-0479">Metal-binding</keyword>
<keyword evidence="1" id="KW-0863">Zinc-finger</keyword>
<name>A0A813HQ39_POLGL</name>
<feature type="region of interest" description="Disordered" evidence="2">
    <location>
        <begin position="183"/>
        <end position="273"/>
    </location>
</feature>
<dbReference type="Proteomes" id="UP000654075">
    <property type="component" value="Unassembled WGS sequence"/>
</dbReference>